<accession>A0ABV3SL76</accession>
<evidence type="ECO:0000313" key="2">
    <source>
        <dbReference type="EMBL" id="MEX0407464.1"/>
    </source>
</evidence>
<dbReference type="Proteomes" id="UP001556692">
    <property type="component" value="Unassembled WGS sequence"/>
</dbReference>
<dbReference type="PRINTS" id="PR00081">
    <property type="entry name" value="GDHRDH"/>
</dbReference>
<dbReference type="RefSeq" id="WP_367955344.1">
    <property type="nucleotide sequence ID" value="NZ_JBDPGJ010000004.1"/>
</dbReference>
<dbReference type="EC" id="1.-.-.-" evidence="2"/>
<dbReference type="InterPro" id="IPR036291">
    <property type="entry name" value="NAD(P)-bd_dom_sf"/>
</dbReference>
<keyword evidence="2" id="KW-0560">Oxidoreductase</keyword>
<comment type="similarity">
    <text evidence="1">Belongs to the short-chain dehydrogenases/reductases (SDR) family.</text>
</comment>
<dbReference type="GO" id="GO:0016491">
    <property type="term" value="F:oxidoreductase activity"/>
    <property type="evidence" value="ECO:0007669"/>
    <property type="project" value="UniProtKB-KW"/>
</dbReference>
<organism evidence="2 3">
    <name type="scientific">Aquibium pacificus</name>
    <dbReference type="NCBI Taxonomy" id="3153579"/>
    <lineage>
        <taxon>Bacteria</taxon>
        <taxon>Pseudomonadati</taxon>
        <taxon>Pseudomonadota</taxon>
        <taxon>Alphaproteobacteria</taxon>
        <taxon>Hyphomicrobiales</taxon>
        <taxon>Phyllobacteriaceae</taxon>
        <taxon>Aquibium</taxon>
    </lineage>
</organism>
<dbReference type="EMBL" id="JBDPGJ010000004">
    <property type="protein sequence ID" value="MEX0407464.1"/>
    <property type="molecule type" value="Genomic_DNA"/>
</dbReference>
<reference evidence="2 3" key="1">
    <citation type="submission" date="2024-05" db="EMBL/GenBank/DDBJ databases">
        <authorList>
            <person name="Jiang F."/>
        </authorList>
    </citation>
    <scope>NUCLEOTIDE SEQUENCE [LARGE SCALE GENOMIC DNA]</scope>
    <source>
        <strain evidence="2 3">LZ166</strain>
    </source>
</reference>
<dbReference type="Pfam" id="PF13561">
    <property type="entry name" value="adh_short_C2"/>
    <property type="match status" value="1"/>
</dbReference>
<dbReference type="SUPFAM" id="SSF51735">
    <property type="entry name" value="NAD(P)-binding Rossmann-fold domains"/>
    <property type="match status" value="1"/>
</dbReference>
<dbReference type="CDD" id="cd05233">
    <property type="entry name" value="SDR_c"/>
    <property type="match status" value="1"/>
</dbReference>
<proteinExistence type="inferred from homology"/>
<gene>
    <name evidence="2" type="ORF">ABGN05_17530</name>
</gene>
<protein>
    <submittedName>
        <fullName evidence="2">SDR family oxidoreductase</fullName>
        <ecNumber evidence="2">1.-.-.-</ecNumber>
    </submittedName>
</protein>
<sequence>MTPAETRDRKSLPLPDRLSMVGRRVLVTGAASGMGQSTALIMAELGAELVLADIQAMADTGSMLDQRGASYECMQGDLADDRFVDALIMKGPFFSLAHCAAIFRPSQDMSPVDGFDHLMHVNVRAPFRLAQGCIDGMAKQGEGYVVLVGSAAGQNGGIMTDNSERYYAEYAASKGALHTLVKWLARRAVKSNVIVNGIAPGLVVTPLNKGIDFDPKVMFMPLGRAGRADELGWPIAVMCTPAASFIAGVVLDVNGGSYVP</sequence>
<comment type="caution">
    <text evidence="2">The sequence shown here is derived from an EMBL/GenBank/DDBJ whole genome shotgun (WGS) entry which is preliminary data.</text>
</comment>
<dbReference type="InterPro" id="IPR002347">
    <property type="entry name" value="SDR_fam"/>
</dbReference>
<evidence type="ECO:0000256" key="1">
    <source>
        <dbReference type="ARBA" id="ARBA00006484"/>
    </source>
</evidence>
<dbReference type="PANTHER" id="PTHR42760:SF78">
    <property type="entry name" value="3-OXOACYL-[ACYL-CARRIER-PROTEIN] REDUCTASE [NADH]"/>
    <property type="match status" value="1"/>
</dbReference>
<keyword evidence="3" id="KW-1185">Reference proteome</keyword>
<name>A0ABV3SL76_9HYPH</name>
<dbReference type="Gene3D" id="3.40.50.720">
    <property type="entry name" value="NAD(P)-binding Rossmann-like Domain"/>
    <property type="match status" value="1"/>
</dbReference>
<dbReference type="PANTHER" id="PTHR42760">
    <property type="entry name" value="SHORT-CHAIN DEHYDROGENASES/REDUCTASES FAMILY MEMBER"/>
    <property type="match status" value="1"/>
</dbReference>
<evidence type="ECO:0000313" key="3">
    <source>
        <dbReference type="Proteomes" id="UP001556692"/>
    </source>
</evidence>